<feature type="active site" description="Proton acceptor; specific for D-alanine" evidence="4">
    <location>
        <position position="38"/>
    </location>
</feature>
<dbReference type="Pfam" id="PF00842">
    <property type="entry name" value="Ala_racemase_C"/>
    <property type="match status" value="1"/>
</dbReference>
<gene>
    <name evidence="8" type="primary">alr</name>
    <name evidence="8" type="ORF">R28058_16441</name>
</gene>
<dbReference type="Proteomes" id="UP000049127">
    <property type="component" value="Unassembled WGS sequence"/>
</dbReference>
<reference evidence="8 9" key="1">
    <citation type="submission" date="2015-01" db="EMBL/GenBank/DDBJ databases">
        <authorList>
            <person name="Aslett A.Martin."/>
            <person name="De Silva Nishadi"/>
        </authorList>
    </citation>
    <scope>NUCLEOTIDE SEQUENCE [LARGE SCALE GENOMIC DNA]</scope>
    <source>
        <strain evidence="8 9">R28058</strain>
    </source>
</reference>
<comment type="cofactor">
    <cofactor evidence="1 4 5">
        <name>pyridoxal 5'-phosphate</name>
        <dbReference type="ChEBI" id="CHEBI:597326"/>
    </cofactor>
</comment>
<dbReference type="InterPro" id="IPR009006">
    <property type="entry name" value="Ala_racemase/Decarboxylase_C"/>
</dbReference>
<evidence type="ECO:0000256" key="4">
    <source>
        <dbReference type="HAMAP-Rule" id="MF_01201"/>
    </source>
</evidence>
<feature type="binding site" evidence="4 6">
    <location>
        <position position="306"/>
    </location>
    <ligand>
        <name>substrate</name>
    </ligand>
</feature>
<evidence type="ECO:0000259" key="7">
    <source>
        <dbReference type="SMART" id="SM01005"/>
    </source>
</evidence>
<dbReference type="PANTHER" id="PTHR30511:SF0">
    <property type="entry name" value="ALANINE RACEMASE, CATABOLIC-RELATED"/>
    <property type="match status" value="1"/>
</dbReference>
<feature type="modified residue" description="N6-(pyridoxal phosphate)lysine" evidence="4 5">
    <location>
        <position position="38"/>
    </location>
</feature>
<organism evidence="8 9">
    <name type="scientific">Paraclostridium sordellii</name>
    <name type="common">Clostridium sordellii</name>
    <dbReference type="NCBI Taxonomy" id="1505"/>
    <lineage>
        <taxon>Bacteria</taxon>
        <taxon>Bacillati</taxon>
        <taxon>Bacillota</taxon>
        <taxon>Clostridia</taxon>
        <taxon>Peptostreptococcales</taxon>
        <taxon>Peptostreptococcaceae</taxon>
        <taxon>Paraclostridium</taxon>
    </lineage>
</organism>
<comment type="pathway">
    <text evidence="4">Amino-acid biosynthesis; D-alanine biosynthesis; D-alanine from L-alanine: step 1/1.</text>
</comment>
<dbReference type="GO" id="GO:0005829">
    <property type="term" value="C:cytosol"/>
    <property type="evidence" value="ECO:0007669"/>
    <property type="project" value="TreeGrafter"/>
</dbReference>
<dbReference type="Gene3D" id="2.40.37.10">
    <property type="entry name" value="Lyase, Ornithine Decarboxylase, Chain A, domain 1"/>
    <property type="match status" value="1"/>
</dbReference>
<dbReference type="CDD" id="cd00430">
    <property type="entry name" value="PLPDE_III_AR"/>
    <property type="match status" value="1"/>
</dbReference>
<evidence type="ECO:0000256" key="2">
    <source>
        <dbReference type="ARBA" id="ARBA00022898"/>
    </source>
</evidence>
<dbReference type="InterPro" id="IPR029066">
    <property type="entry name" value="PLP-binding_barrel"/>
</dbReference>
<dbReference type="EMBL" id="CEKZ01000003">
    <property type="protein sequence ID" value="CEQ03911.1"/>
    <property type="molecule type" value="Genomic_DNA"/>
</dbReference>
<evidence type="ECO:0000256" key="1">
    <source>
        <dbReference type="ARBA" id="ARBA00001933"/>
    </source>
</evidence>
<feature type="binding site" evidence="4 6">
    <location>
        <position position="136"/>
    </location>
    <ligand>
        <name>substrate</name>
    </ligand>
</feature>
<sequence length="363" mass="41668">MTLLRHTHVEVDLSKINHNINEIKNFINDEVKLAMVIKANAYGHGAIEMCKNINLKNIDYICVATLSEALELRENNVKLPILVMGDIPKEHFNIALKNDITITVFLLEQAYKIDEESKKLNKKGKIHIKIDTGFNRLGFKLNDNIDELKLIFSLENLYIEGIYSHLALVDKKMDYIQFNRFNNIIDKISKYKNIPIKHICDSIGMVSYKNFHMDMVRVGASVYGYNSRASSLNLQESITFKSKIVQIKKVYKGEGIGYDYSYISDKDKYIGIIPCGYADGIPRQLSNKGYVMVNNKQCDILGKICMDQIVIDLSNLDKHDYDKDVIFYGENGPSILEIANLCNTNRNEIMSLISKRVERVYKK</sequence>
<dbReference type="PRINTS" id="PR00992">
    <property type="entry name" value="ALARACEMASE"/>
</dbReference>
<dbReference type="InterPro" id="IPR001608">
    <property type="entry name" value="Ala_racemase_N"/>
</dbReference>
<evidence type="ECO:0000313" key="9">
    <source>
        <dbReference type="Proteomes" id="UP000049127"/>
    </source>
</evidence>
<dbReference type="PANTHER" id="PTHR30511">
    <property type="entry name" value="ALANINE RACEMASE"/>
    <property type="match status" value="1"/>
</dbReference>
<dbReference type="GO" id="GO:0030170">
    <property type="term" value="F:pyridoxal phosphate binding"/>
    <property type="evidence" value="ECO:0007669"/>
    <property type="project" value="UniProtKB-UniRule"/>
</dbReference>
<dbReference type="UniPathway" id="UPA00042">
    <property type="reaction ID" value="UER00497"/>
</dbReference>
<dbReference type="SMART" id="SM01005">
    <property type="entry name" value="Ala_racemase_C"/>
    <property type="match status" value="1"/>
</dbReference>
<dbReference type="SUPFAM" id="SSF51419">
    <property type="entry name" value="PLP-binding barrel"/>
    <property type="match status" value="1"/>
</dbReference>
<proteinExistence type="inferred from homology"/>
<protein>
    <recommendedName>
        <fullName evidence="4">Alanine racemase</fullName>
        <ecNumber evidence="4">5.1.1.1</ecNumber>
    </recommendedName>
</protein>
<comment type="catalytic activity">
    <reaction evidence="4">
        <text>L-alanine = D-alanine</text>
        <dbReference type="Rhea" id="RHEA:20249"/>
        <dbReference type="ChEBI" id="CHEBI:57416"/>
        <dbReference type="ChEBI" id="CHEBI:57972"/>
        <dbReference type="EC" id="5.1.1.1"/>
    </reaction>
</comment>
<dbReference type="Gene3D" id="3.20.20.10">
    <property type="entry name" value="Alanine racemase"/>
    <property type="match status" value="1"/>
</dbReference>
<dbReference type="GO" id="GO:0009252">
    <property type="term" value="P:peptidoglycan biosynthetic process"/>
    <property type="evidence" value="ECO:0007669"/>
    <property type="project" value="TreeGrafter"/>
</dbReference>
<dbReference type="InterPro" id="IPR000821">
    <property type="entry name" value="Ala_racemase"/>
</dbReference>
<feature type="domain" description="Alanine racemase C-terminal" evidence="7">
    <location>
        <begin position="237"/>
        <end position="362"/>
    </location>
</feature>
<keyword evidence="2 4" id="KW-0663">Pyridoxal phosphate</keyword>
<dbReference type="FunFam" id="3.20.20.10:FF:000002">
    <property type="entry name" value="Alanine racemase"/>
    <property type="match status" value="1"/>
</dbReference>
<dbReference type="PROSITE" id="PS00395">
    <property type="entry name" value="ALANINE_RACEMASE"/>
    <property type="match status" value="1"/>
</dbReference>
<dbReference type="GO" id="GO:0030632">
    <property type="term" value="P:D-alanine biosynthetic process"/>
    <property type="evidence" value="ECO:0007669"/>
    <property type="project" value="UniProtKB-UniRule"/>
</dbReference>
<feature type="active site" description="Proton acceptor; specific for L-alanine" evidence="4">
    <location>
        <position position="258"/>
    </location>
</feature>
<dbReference type="HAMAP" id="MF_01201">
    <property type="entry name" value="Ala_racemase"/>
    <property type="match status" value="1"/>
</dbReference>
<evidence type="ECO:0000256" key="5">
    <source>
        <dbReference type="PIRSR" id="PIRSR600821-50"/>
    </source>
</evidence>
<comment type="function">
    <text evidence="4">Catalyzes the interconversion of L-alanine and D-alanine. May also act on other amino acids.</text>
</comment>
<dbReference type="InterPro" id="IPR020622">
    <property type="entry name" value="Ala_racemase_pyridoxalP-BS"/>
</dbReference>
<evidence type="ECO:0000256" key="3">
    <source>
        <dbReference type="ARBA" id="ARBA00023235"/>
    </source>
</evidence>
<evidence type="ECO:0000256" key="6">
    <source>
        <dbReference type="PIRSR" id="PIRSR600821-52"/>
    </source>
</evidence>
<dbReference type="EC" id="5.1.1.1" evidence="4"/>
<keyword evidence="3 4" id="KW-0413">Isomerase</keyword>
<dbReference type="Pfam" id="PF01168">
    <property type="entry name" value="Ala_racemase_N"/>
    <property type="match status" value="1"/>
</dbReference>
<dbReference type="InterPro" id="IPR011079">
    <property type="entry name" value="Ala_racemase_C"/>
</dbReference>
<dbReference type="NCBIfam" id="TIGR00492">
    <property type="entry name" value="alr"/>
    <property type="match status" value="1"/>
</dbReference>
<evidence type="ECO:0000313" key="8">
    <source>
        <dbReference type="EMBL" id="CEQ03911.1"/>
    </source>
</evidence>
<dbReference type="OrthoDB" id="9813814at2"/>
<dbReference type="AlphaFoldDB" id="A0A0C7QK66"/>
<accession>A0A0C7QK66</accession>
<dbReference type="GO" id="GO:0008784">
    <property type="term" value="F:alanine racemase activity"/>
    <property type="evidence" value="ECO:0007669"/>
    <property type="project" value="UniProtKB-UniRule"/>
</dbReference>
<comment type="similarity">
    <text evidence="4">Belongs to the alanine racemase family.</text>
</comment>
<dbReference type="SUPFAM" id="SSF50621">
    <property type="entry name" value="Alanine racemase C-terminal domain-like"/>
    <property type="match status" value="1"/>
</dbReference>
<dbReference type="RefSeq" id="WP_055342047.1">
    <property type="nucleotide sequence ID" value="NZ_CDNI01000003.1"/>
</dbReference>
<name>A0A0C7QK66_PARSO</name>